<organism evidence="1 2">
    <name type="scientific">Zarea fungicola</name>
    <dbReference type="NCBI Taxonomy" id="93591"/>
    <lineage>
        <taxon>Eukaryota</taxon>
        <taxon>Fungi</taxon>
        <taxon>Dikarya</taxon>
        <taxon>Ascomycota</taxon>
        <taxon>Pezizomycotina</taxon>
        <taxon>Sordariomycetes</taxon>
        <taxon>Hypocreomycetidae</taxon>
        <taxon>Hypocreales</taxon>
        <taxon>Cordycipitaceae</taxon>
        <taxon>Zarea</taxon>
    </lineage>
</organism>
<proteinExistence type="predicted"/>
<gene>
    <name evidence="1" type="ORF">NQ176_g5905</name>
</gene>
<dbReference type="EMBL" id="JANJQO010000794">
    <property type="protein sequence ID" value="KAJ2974723.1"/>
    <property type="molecule type" value="Genomic_DNA"/>
</dbReference>
<reference evidence="1" key="1">
    <citation type="submission" date="2022-08" db="EMBL/GenBank/DDBJ databases">
        <title>Genome Sequence of Lecanicillium fungicola.</title>
        <authorList>
            <person name="Buettner E."/>
        </authorList>
    </citation>
    <scope>NUCLEOTIDE SEQUENCE</scope>
    <source>
        <strain evidence="1">Babe33</strain>
    </source>
</reference>
<sequence length="789" mass="85810">MKRDTTVLAGAITIWTAVTYSFILYHSSSLAQGLALPLRSIERSLQILIKNSWASDLAYPLDSSDNTCPRIARLTNEPAPTVNSSGPPSDTSNGASSTRNPVNGSTDTSNGESSTRNPVNGSTDTENPPSAQNSSNGAEKFGLGHQELYQSSVSSSEEVNYQTNRSSRQVWFHAASSALKNIIIAAIWEFWTFHMVVAIVFLTAIYNGFLYDQRGPDAVLRLTLVCIYALLNIAHMISFWIYFAQVLDAVGNQACWVAISKAFVFFAPDNHRDSLQEIDFSEYNNKQAESDEVQREEFILYNFCWSVEKPLYLRKLDCELLGTIKTKELYRSFNEIAAEWPAAQQLRDGARTPRGHADWKILRCNPRVFEEDSETVEKTAEELLKSMIDAEVKALEKAADSGLEKILANVIVLLGLCLSTGLAPWTTIRSQESIATQIGSYAIILAVSAGATSLIASLTNMSSAAHSAKLLRRYQHYIMSLSKEQYETGFSARDARYGFPDSADPNITYMIQFCDLFSSTTGLSWKLLWIVWGPALGLFVSTRHDFLLACFWQPLRRILFRVLHGYDALPQRYRDSTVSQTAVRFRMGGLYLATMDSSATPADASSVPPTTSSAPIEDITAGSLASSAAVGNATAGSPSVPPTSSSALIGNVLSAAGPSAPRNSSSAPIENVLPATAATAVGNLPAHSPPQSITPPIIGRAAAADGRRGTTQVRLDYQYARFQLVVATGDLRRINPELNNPGKALKKEKQVPGRAAAARRQVAATESIELGTYPRPGEEVNMSTAGPSQ</sequence>
<evidence type="ECO:0000313" key="2">
    <source>
        <dbReference type="Proteomes" id="UP001143910"/>
    </source>
</evidence>
<evidence type="ECO:0000313" key="1">
    <source>
        <dbReference type="EMBL" id="KAJ2974723.1"/>
    </source>
</evidence>
<protein>
    <submittedName>
        <fullName evidence="1">Uncharacterized protein</fullName>
    </submittedName>
</protein>
<accession>A0ACC1N7F3</accession>
<keyword evidence="2" id="KW-1185">Reference proteome</keyword>
<comment type="caution">
    <text evidence="1">The sequence shown here is derived from an EMBL/GenBank/DDBJ whole genome shotgun (WGS) entry which is preliminary data.</text>
</comment>
<name>A0ACC1N7F3_9HYPO</name>
<dbReference type="Proteomes" id="UP001143910">
    <property type="component" value="Unassembled WGS sequence"/>
</dbReference>